<protein>
    <submittedName>
        <fullName evidence="12">Heterodimeric efflux ABC transporter, permease/ATP-binding subunit 1</fullName>
    </submittedName>
</protein>
<evidence type="ECO:0000256" key="6">
    <source>
        <dbReference type="ARBA" id="ARBA00022840"/>
    </source>
</evidence>
<dbReference type="GO" id="GO:0005524">
    <property type="term" value="F:ATP binding"/>
    <property type="evidence" value="ECO:0007669"/>
    <property type="project" value="UniProtKB-KW"/>
</dbReference>
<dbReference type="PROSITE" id="PS50893">
    <property type="entry name" value="ABC_TRANSPORTER_2"/>
    <property type="match status" value="1"/>
</dbReference>
<dbReference type="GO" id="GO:0005886">
    <property type="term" value="C:plasma membrane"/>
    <property type="evidence" value="ECO:0007669"/>
    <property type="project" value="UniProtKB-SubCell"/>
</dbReference>
<evidence type="ECO:0000256" key="7">
    <source>
        <dbReference type="ARBA" id="ARBA00022989"/>
    </source>
</evidence>
<dbReference type="PROSITE" id="PS50929">
    <property type="entry name" value="ABC_TM1F"/>
    <property type="match status" value="1"/>
</dbReference>
<keyword evidence="4 9" id="KW-0812">Transmembrane</keyword>
<accession>A0A6J4VBC9</accession>
<gene>
    <name evidence="12" type="ORF">AVDCRST_MAG18-2397</name>
</gene>
<feature type="transmembrane region" description="Helical" evidence="9">
    <location>
        <begin position="31"/>
        <end position="52"/>
    </location>
</feature>
<keyword evidence="7 9" id="KW-1133">Transmembrane helix</keyword>
<evidence type="ECO:0000256" key="9">
    <source>
        <dbReference type="SAM" id="Phobius"/>
    </source>
</evidence>
<dbReference type="SUPFAM" id="SSF90123">
    <property type="entry name" value="ABC transporter transmembrane region"/>
    <property type="match status" value="1"/>
</dbReference>
<dbReference type="InterPro" id="IPR003593">
    <property type="entry name" value="AAA+_ATPase"/>
</dbReference>
<evidence type="ECO:0000256" key="1">
    <source>
        <dbReference type="ARBA" id="ARBA00004651"/>
    </source>
</evidence>
<dbReference type="PANTHER" id="PTHR43394">
    <property type="entry name" value="ATP-DEPENDENT PERMEASE MDL1, MITOCHONDRIAL"/>
    <property type="match status" value="1"/>
</dbReference>
<dbReference type="GO" id="GO:0016887">
    <property type="term" value="F:ATP hydrolysis activity"/>
    <property type="evidence" value="ECO:0007669"/>
    <property type="project" value="InterPro"/>
</dbReference>
<comment type="subcellular location">
    <subcellularLocation>
        <location evidence="1">Cell membrane</location>
        <topology evidence="1">Multi-pass membrane protein</topology>
    </subcellularLocation>
</comment>
<feature type="domain" description="ABC transmembrane type-1" evidence="11">
    <location>
        <begin position="32"/>
        <end position="316"/>
    </location>
</feature>
<evidence type="ECO:0000256" key="4">
    <source>
        <dbReference type="ARBA" id="ARBA00022692"/>
    </source>
</evidence>
<evidence type="ECO:0000256" key="3">
    <source>
        <dbReference type="ARBA" id="ARBA00022475"/>
    </source>
</evidence>
<dbReference type="InterPro" id="IPR027417">
    <property type="entry name" value="P-loop_NTPase"/>
</dbReference>
<dbReference type="FunFam" id="3.40.50.300:FF:000299">
    <property type="entry name" value="ABC transporter ATP-binding protein/permease"/>
    <property type="match status" value="1"/>
</dbReference>
<dbReference type="EMBL" id="CADCWN010000181">
    <property type="protein sequence ID" value="CAA9574629.1"/>
    <property type="molecule type" value="Genomic_DNA"/>
</dbReference>
<keyword evidence="3" id="KW-1003">Cell membrane</keyword>
<evidence type="ECO:0000259" key="11">
    <source>
        <dbReference type="PROSITE" id="PS50929"/>
    </source>
</evidence>
<evidence type="ECO:0000256" key="2">
    <source>
        <dbReference type="ARBA" id="ARBA00022448"/>
    </source>
</evidence>
<dbReference type="Gene3D" id="1.20.1560.10">
    <property type="entry name" value="ABC transporter type 1, transmembrane domain"/>
    <property type="match status" value="1"/>
</dbReference>
<dbReference type="Gene3D" id="3.40.50.300">
    <property type="entry name" value="P-loop containing nucleotide triphosphate hydrolases"/>
    <property type="match status" value="1"/>
</dbReference>
<feature type="transmembrane region" description="Helical" evidence="9">
    <location>
        <begin position="171"/>
        <end position="189"/>
    </location>
</feature>
<dbReference type="AlphaFoldDB" id="A0A6J4VBC9"/>
<feature type="domain" description="ABC transporter" evidence="10">
    <location>
        <begin position="350"/>
        <end position="597"/>
    </location>
</feature>
<keyword evidence="8 9" id="KW-0472">Membrane</keyword>
<feature type="transmembrane region" description="Helical" evidence="9">
    <location>
        <begin position="58"/>
        <end position="81"/>
    </location>
</feature>
<dbReference type="SUPFAM" id="SSF52540">
    <property type="entry name" value="P-loop containing nucleoside triphosphate hydrolases"/>
    <property type="match status" value="1"/>
</dbReference>
<feature type="transmembrane region" description="Helical" evidence="9">
    <location>
        <begin position="252"/>
        <end position="272"/>
    </location>
</feature>
<dbReference type="PANTHER" id="PTHR43394:SF1">
    <property type="entry name" value="ATP-BINDING CASSETTE SUB-FAMILY B MEMBER 10, MITOCHONDRIAL"/>
    <property type="match status" value="1"/>
</dbReference>
<dbReference type="InterPro" id="IPR039421">
    <property type="entry name" value="Type_1_exporter"/>
</dbReference>
<evidence type="ECO:0000313" key="12">
    <source>
        <dbReference type="EMBL" id="CAA9574629.1"/>
    </source>
</evidence>
<dbReference type="InterPro" id="IPR017871">
    <property type="entry name" value="ABC_transporter-like_CS"/>
</dbReference>
<organism evidence="12">
    <name type="scientific">uncultured Thermomicrobiales bacterium</name>
    <dbReference type="NCBI Taxonomy" id="1645740"/>
    <lineage>
        <taxon>Bacteria</taxon>
        <taxon>Pseudomonadati</taxon>
        <taxon>Thermomicrobiota</taxon>
        <taxon>Thermomicrobia</taxon>
        <taxon>Thermomicrobiales</taxon>
        <taxon>environmental samples</taxon>
    </lineage>
</organism>
<sequence>MALGSAPRPSGKPTGYGTFLLTYLRPQRGRVATLFALLLGGIGLQLANPQILGRFIDIAVAGGTIAALTIVALIFLGVAAVGQVVTIAETYVAEGVGWTATNHLRADLALHCLRLDAAFHSRHTPGELLERIDGDVAKLGNFFSRFVVSILGNAVLMLGVLLVLFTVDWRVGAAMTLFALVSIGAIVAMRDIAVPAWAAARAASADLFGFLEERLAATEDLRTSGTTALAHAQVGLAARSDALLRLQRRARLLGDTISGTTIVLFTIGTALSIGLGSFLYRGGIISIGTVYLLFSYTEMLRRPIEQITRQLADLQQAAAGIARVRALLAERSAIVDGPALPRAATGALAVEFDRVTFTYPADLDEAWREGEGREDGPALDELSFSVPAGARLGLLGRTGSGKTTVARLLARLYDPQAGVIRLGGHDLREGRVADLRAQIGVVTQEIQLFHATVRDNLTFFDRAIGDGTLWSALDTLELADWCRALPDGLDTILPAGGGGLSAGEAQLLAFVRVFLRDPDLIILDEASSRLDPATEARVERAVDRLLAGRTGIIIAHRLATVERADTILLLERGRILETGPRVALAADPDSRFAHLLRVGLAETLV</sequence>
<evidence type="ECO:0000256" key="8">
    <source>
        <dbReference type="ARBA" id="ARBA00023136"/>
    </source>
</evidence>
<dbReference type="InterPro" id="IPR036640">
    <property type="entry name" value="ABC1_TM_sf"/>
</dbReference>
<dbReference type="SMART" id="SM00382">
    <property type="entry name" value="AAA"/>
    <property type="match status" value="1"/>
</dbReference>
<dbReference type="CDD" id="cd07346">
    <property type="entry name" value="ABC_6TM_exporters"/>
    <property type="match status" value="1"/>
</dbReference>
<proteinExistence type="predicted"/>
<name>A0A6J4VBC9_9BACT</name>
<keyword evidence="5" id="KW-0547">Nucleotide-binding</keyword>
<dbReference type="GO" id="GO:0015421">
    <property type="term" value="F:ABC-type oligopeptide transporter activity"/>
    <property type="evidence" value="ECO:0007669"/>
    <property type="project" value="TreeGrafter"/>
</dbReference>
<evidence type="ECO:0000259" key="10">
    <source>
        <dbReference type="PROSITE" id="PS50893"/>
    </source>
</evidence>
<dbReference type="Pfam" id="PF00005">
    <property type="entry name" value="ABC_tran"/>
    <property type="match status" value="1"/>
</dbReference>
<reference evidence="12" key="1">
    <citation type="submission" date="2020-02" db="EMBL/GenBank/DDBJ databases">
        <authorList>
            <person name="Meier V. D."/>
        </authorList>
    </citation>
    <scope>NUCLEOTIDE SEQUENCE</scope>
    <source>
        <strain evidence="12">AVDCRST_MAG18</strain>
    </source>
</reference>
<keyword evidence="6 12" id="KW-0067">ATP-binding</keyword>
<feature type="transmembrane region" description="Helical" evidence="9">
    <location>
        <begin position="146"/>
        <end position="165"/>
    </location>
</feature>
<keyword evidence="2" id="KW-0813">Transport</keyword>
<dbReference type="Pfam" id="PF00664">
    <property type="entry name" value="ABC_membrane"/>
    <property type="match status" value="1"/>
</dbReference>
<dbReference type="InterPro" id="IPR003439">
    <property type="entry name" value="ABC_transporter-like_ATP-bd"/>
</dbReference>
<dbReference type="InterPro" id="IPR011527">
    <property type="entry name" value="ABC1_TM_dom"/>
</dbReference>
<evidence type="ECO:0000256" key="5">
    <source>
        <dbReference type="ARBA" id="ARBA00022741"/>
    </source>
</evidence>
<dbReference type="PROSITE" id="PS00211">
    <property type="entry name" value="ABC_TRANSPORTER_1"/>
    <property type="match status" value="1"/>
</dbReference>